<sequence>MVEQLTYLQPEEEKPKPKPKPKKYPLILTQRLLSRGPLLRNPIFHKGQSGTGEIMTITEGPDDQTVILHWLKFQKMGLN</sequence>
<reference evidence="2 3" key="1">
    <citation type="journal article" date="2015" name="Nature">
        <title>rRNA introns, odd ribosomes, and small enigmatic genomes across a large radiation of phyla.</title>
        <authorList>
            <person name="Brown C.T."/>
            <person name="Hug L.A."/>
            <person name="Thomas B.C."/>
            <person name="Sharon I."/>
            <person name="Castelle C.J."/>
            <person name="Singh A."/>
            <person name="Wilkins M.J."/>
            <person name="Williams K.H."/>
            <person name="Banfield J.F."/>
        </authorList>
    </citation>
    <scope>NUCLEOTIDE SEQUENCE [LARGE SCALE GENOMIC DNA]</scope>
</reference>
<protein>
    <submittedName>
        <fullName evidence="2">Uncharacterized protein</fullName>
    </submittedName>
</protein>
<dbReference type="Proteomes" id="UP000034917">
    <property type="component" value="Unassembled WGS sequence"/>
</dbReference>
<feature type="region of interest" description="Disordered" evidence="1">
    <location>
        <begin position="1"/>
        <end position="23"/>
    </location>
</feature>
<proteinExistence type="predicted"/>
<accession>A0A0G0G5E8</accession>
<organism evidence="2 3">
    <name type="scientific">Candidatus Roizmanbacteria bacterium GW2011_GWC2_37_13</name>
    <dbReference type="NCBI Taxonomy" id="1618486"/>
    <lineage>
        <taxon>Bacteria</taxon>
        <taxon>Candidatus Roizmaniibacteriota</taxon>
    </lineage>
</organism>
<evidence type="ECO:0000256" key="1">
    <source>
        <dbReference type="SAM" id="MobiDB-lite"/>
    </source>
</evidence>
<gene>
    <name evidence="2" type="ORF">US40_C0010G0040</name>
</gene>
<evidence type="ECO:0000313" key="3">
    <source>
        <dbReference type="Proteomes" id="UP000034917"/>
    </source>
</evidence>
<comment type="caution">
    <text evidence="2">The sequence shown here is derived from an EMBL/GenBank/DDBJ whole genome shotgun (WGS) entry which is preliminary data.</text>
</comment>
<evidence type="ECO:0000313" key="2">
    <source>
        <dbReference type="EMBL" id="KKQ25257.1"/>
    </source>
</evidence>
<name>A0A0G0G5E8_9BACT</name>
<dbReference type="EMBL" id="LBSV01000010">
    <property type="protein sequence ID" value="KKQ25257.1"/>
    <property type="molecule type" value="Genomic_DNA"/>
</dbReference>
<dbReference type="AlphaFoldDB" id="A0A0G0G5E8"/>